<dbReference type="SUPFAM" id="SSF53098">
    <property type="entry name" value="Ribonuclease H-like"/>
    <property type="match status" value="1"/>
</dbReference>
<dbReference type="PANTHER" id="PTHR37984">
    <property type="entry name" value="PROTEIN CBG26694"/>
    <property type="match status" value="1"/>
</dbReference>
<dbReference type="InterPro" id="IPR050951">
    <property type="entry name" value="Retrovirus_Pol_polyprotein"/>
</dbReference>
<reference evidence="2" key="2">
    <citation type="submission" date="2022-06" db="UniProtKB">
        <authorList>
            <consortium name="EnsemblMetazoa"/>
        </authorList>
    </citation>
    <scope>IDENTIFICATION</scope>
</reference>
<name>A0A8R2FC53_ACYPI</name>
<dbReference type="EnsemblMetazoa" id="XM_008190166.1">
    <property type="protein sequence ID" value="XP_008188388.1"/>
    <property type="gene ID" value="LOC103310814"/>
</dbReference>
<proteinExistence type="predicted"/>
<feature type="domain" description="Integrase catalytic" evidence="1">
    <location>
        <begin position="40"/>
        <end position="195"/>
    </location>
</feature>
<dbReference type="AlphaFoldDB" id="A0A8R2FC53"/>
<dbReference type="Proteomes" id="UP000007819">
    <property type="component" value="Chromosome X"/>
</dbReference>
<dbReference type="GO" id="GO:0015074">
    <property type="term" value="P:DNA integration"/>
    <property type="evidence" value="ECO:0007669"/>
    <property type="project" value="InterPro"/>
</dbReference>
<protein>
    <recommendedName>
        <fullName evidence="1">Integrase catalytic domain-containing protein</fullName>
    </recommendedName>
</protein>
<evidence type="ECO:0000313" key="2">
    <source>
        <dbReference type="EnsemblMetazoa" id="XP_008188388.1"/>
    </source>
</evidence>
<dbReference type="Gene3D" id="3.30.420.10">
    <property type="entry name" value="Ribonuclease H-like superfamily/Ribonuclease H"/>
    <property type="match status" value="1"/>
</dbReference>
<sequence length="333" mass="38218">MKSLARSYFWWPSLDLDIETLAKNCAVCVTFRPEPAKTMLTKWPQSTRVFERIHADYAGPINNKMYLILTDSFSKWPEIFEVSKADTHNTIEKLKETFSRYGLPDTIVTDNGTPFTSGEFSEFCELNSIKHLTSPPWHPSSNGAAENAVKSFKIGFGKILMNKSDIISNKYLFYYRNAIHSTTGCTPSKLMFGREANIRLNKIKPKPHSYTAIDRQIRNYKGSISNKVFNKNDAVFIRDYSKPNKKGWKTCIIDEIVGNNIYICKEQLTNRCFCSLASFILQIPHPSHDYRPVMNKLKLLYLADRIVEYSLVFLHELIDGRVDAPSPSPFITK</sequence>
<dbReference type="OrthoDB" id="6611713at2759"/>
<dbReference type="InterPro" id="IPR036397">
    <property type="entry name" value="RNaseH_sf"/>
</dbReference>
<accession>A0A8R2FC53</accession>
<dbReference type="RefSeq" id="XP_008188388.1">
    <property type="nucleotide sequence ID" value="XM_008190166.1"/>
</dbReference>
<dbReference type="GO" id="GO:0003676">
    <property type="term" value="F:nucleic acid binding"/>
    <property type="evidence" value="ECO:0007669"/>
    <property type="project" value="InterPro"/>
</dbReference>
<reference evidence="3" key="1">
    <citation type="submission" date="2010-06" db="EMBL/GenBank/DDBJ databases">
        <authorList>
            <person name="Jiang H."/>
            <person name="Abraham K."/>
            <person name="Ali S."/>
            <person name="Alsbrooks S.L."/>
            <person name="Anim B.N."/>
            <person name="Anosike U.S."/>
            <person name="Attaway T."/>
            <person name="Bandaranaike D.P."/>
            <person name="Battles P.K."/>
            <person name="Bell S.N."/>
            <person name="Bell A.V."/>
            <person name="Beltran B."/>
            <person name="Bickham C."/>
            <person name="Bustamante Y."/>
            <person name="Caleb T."/>
            <person name="Canada A."/>
            <person name="Cardenas V."/>
            <person name="Carter K."/>
            <person name="Chacko J."/>
            <person name="Chandrabose M.N."/>
            <person name="Chavez D."/>
            <person name="Chavez A."/>
            <person name="Chen L."/>
            <person name="Chu H.-S."/>
            <person name="Claassen K.J."/>
            <person name="Cockrell R."/>
            <person name="Collins M."/>
            <person name="Cooper J.A."/>
            <person name="Cree A."/>
            <person name="Curry S.M."/>
            <person name="Da Y."/>
            <person name="Dao M.D."/>
            <person name="Das B."/>
            <person name="Davila M.-L."/>
            <person name="Davy-Carroll L."/>
            <person name="Denson S."/>
            <person name="Dinh H."/>
            <person name="Ebong V.E."/>
            <person name="Edwards J.R."/>
            <person name="Egan A."/>
            <person name="El-Daye J."/>
            <person name="Escobedo L."/>
            <person name="Fernandez S."/>
            <person name="Fernando P.R."/>
            <person name="Flagg N."/>
            <person name="Forbes L.D."/>
            <person name="Fowler R.G."/>
            <person name="Fu Q."/>
            <person name="Gabisi R.A."/>
            <person name="Ganer J."/>
            <person name="Garbino Pronczuk A."/>
            <person name="Garcia R.M."/>
            <person name="Garner T."/>
            <person name="Garrett T.E."/>
            <person name="Gonzalez D.A."/>
            <person name="Hamid H."/>
            <person name="Hawkins E.S."/>
            <person name="Hirani K."/>
            <person name="Hogues M.E."/>
            <person name="Hollins B."/>
            <person name="Hsiao C.-H."/>
            <person name="Jabil R."/>
            <person name="James M.L."/>
            <person name="Jhangiani S.N."/>
            <person name="Johnson B."/>
            <person name="Johnson Q."/>
            <person name="Joshi V."/>
            <person name="Kalu J.B."/>
            <person name="Kam C."/>
            <person name="Kashfia A."/>
            <person name="Keebler J."/>
            <person name="Kisamo H."/>
            <person name="Kovar C.L."/>
            <person name="Lago L.A."/>
            <person name="Lai C.-Y."/>
            <person name="Laidlaw J."/>
            <person name="Lara F."/>
            <person name="Le T.-K."/>
            <person name="Lee S.L."/>
            <person name="Legall F.H."/>
            <person name="Lemon S.J."/>
            <person name="Lewis L.R."/>
            <person name="Li B."/>
            <person name="Liu Y."/>
            <person name="Liu Y.-S."/>
            <person name="Lopez J."/>
            <person name="Lozado R.J."/>
            <person name="Lu J."/>
            <person name="Madu R.C."/>
            <person name="Maheshwari M."/>
            <person name="Maheshwari R."/>
            <person name="Malloy K."/>
            <person name="Martinez E."/>
            <person name="Mathew T."/>
            <person name="Mercado I.C."/>
            <person name="Mercado C."/>
            <person name="Meyer B."/>
            <person name="Montgomery K."/>
            <person name="Morgan M.B."/>
            <person name="Munidasa M."/>
            <person name="Nazareth L.V."/>
            <person name="Nelson J."/>
            <person name="Ng B.M."/>
            <person name="Nguyen N.B."/>
            <person name="Nguyen P.Q."/>
            <person name="Nguyen T."/>
            <person name="Obregon M."/>
            <person name="Okwuonu G.O."/>
            <person name="Onwere C.G."/>
            <person name="Orozco G."/>
            <person name="Parra A."/>
            <person name="Patel S."/>
            <person name="Patil S."/>
            <person name="Perez A."/>
            <person name="Perez Y."/>
            <person name="Pham C."/>
            <person name="Primus E.L."/>
            <person name="Pu L.-L."/>
            <person name="Puazo M."/>
            <person name="Qin X."/>
            <person name="Quiroz J.B."/>
            <person name="Reese J."/>
            <person name="Richards S."/>
            <person name="Rives C.M."/>
            <person name="Robberts R."/>
            <person name="Ruiz S.J."/>
            <person name="Ruiz M.J."/>
            <person name="Santibanez J."/>
            <person name="Schneider B.W."/>
            <person name="Sisson I."/>
            <person name="Smith M."/>
            <person name="Sodergren E."/>
            <person name="Song X.-Z."/>
            <person name="Song B.B."/>
            <person name="Summersgill H."/>
            <person name="Thelus R."/>
            <person name="Thornton R.D."/>
            <person name="Trejos Z.Y."/>
            <person name="Usmani K."/>
            <person name="Vattathil S."/>
            <person name="Villasana D."/>
            <person name="Walker D.L."/>
            <person name="Wang S."/>
            <person name="Wang K."/>
            <person name="White C.S."/>
            <person name="Williams A.C."/>
            <person name="Williamson J."/>
            <person name="Wilson K."/>
            <person name="Woghiren I.O."/>
            <person name="Woodworth J.R."/>
            <person name="Worley K.C."/>
            <person name="Wright R.A."/>
            <person name="Wu W."/>
            <person name="Young L."/>
            <person name="Zhang L."/>
            <person name="Zhang J."/>
            <person name="Zhu Y."/>
            <person name="Muzny D.M."/>
            <person name="Weinstock G."/>
            <person name="Gibbs R.A."/>
        </authorList>
    </citation>
    <scope>NUCLEOTIDE SEQUENCE [LARGE SCALE GENOMIC DNA]</scope>
    <source>
        <strain evidence="3">LSR1</strain>
    </source>
</reference>
<dbReference type="PANTHER" id="PTHR37984:SF5">
    <property type="entry name" value="PROTEIN NYNRIN-LIKE"/>
    <property type="match status" value="1"/>
</dbReference>
<dbReference type="Pfam" id="PF00665">
    <property type="entry name" value="rve"/>
    <property type="match status" value="1"/>
</dbReference>
<organism evidence="2 3">
    <name type="scientific">Acyrthosiphon pisum</name>
    <name type="common">Pea aphid</name>
    <dbReference type="NCBI Taxonomy" id="7029"/>
    <lineage>
        <taxon>Eukaryota</taxon>
        <taxon>Metazoa</taxon>
        <taxon>Ecdysozoa</taxon>
        <taxon>Arthropoda</taxon>
        <taxon>Hexapoda</taxon>
        <taxon>Insecta</taxon>
        <taxon>Pterygota</taxon>
        <taxon>Neoptera</taxon>
        <taxon>Paraneoptera</taxon>
        <taxon>Hemiptera</taxon>
        <taxon>Sternorrhyncha</taxon>
        <taxon>Aphidomorpha</taxon>
        <taxon>Aphidoidea</taxon>
        <taxon>Aphididae</taxon>
        <taxon>Macrosiphini</taxon>
        <taxon>Acyrthosiphon</taxon>
    </lineage>
</organism>
<keyword evidence="3" id="KW-1185">Reference proteome</keyword>
<dbReference type="PROSITE" id="PS50994">
    <property type="entry name" value="INTEGRASE"/>
    <property type="match status" value="1"/>
</dbReference>
<dbReference type="FunFam" id="3.30.420.10:FF:000063">
    <property type="entry name" value="Retrovirus-related Pol polyprotein from transposon 297-like Protein"/>
    <property type="match status" value="1"/>
</dbReference>
<dbReference type="InterPro" id="IPR001584">
    <property type="entry name" value="Integrase_cat-core"/>
</dbReference>
<dbReference type="KEGG" id="api:103310814"/>
<evidence type="ECO:0000313" key="3">
    <source>
        <dbReference type="Proteomes" id="UP000007819"/>
    </source>
</evidence>
<dbReference type="InterPro" id="IPR012337">
    <property type="entry name" value="RNaseH-like_sf"/>
</dbReference>
<evidence type="ECO:0000259" key="1">
    <source>
        <dbReference type="PROSITE" id="PS50994"/>
    </source>
</evidence>
<dbReference type="GeneID" id="103310814"/>